<comment type="caution">
    <text evidence="2">The sequence shown here is derived from an EMBL/GenBank/DDBJ whole genome shotgun (WGS) entry which is preliminary data.</text>
</comment>
<dbReference type="AlphaFoldDB" id="A0A934VTT8"/>
<dbReference type="Pfam" id="PF13673">
    <property type="entry name" value="Acetyltransf_10"/>
    <property type="match status" value="1"/>
</dbReference>
<evidence type="ECO:0000313" key="3">
    <source>
        <dbReference type="Proteomes" id="UP000617628"/>
    </source>
</evidence>
<accession>A0A934VTT8</accession>
<dbReference type="Proteomes" id="UP000617628">
    <property type="component" value="Unassembled WGS sequence"/>
</dbReference>
<dbReference type="GO" id="GO:0016747">
    <property type="term" value="F:acyltransferase activity, transferring groups other than amino-acyl groups"/>
    <property type="evidence" value="ECO:0007669"/>
    <property type="project" value="InterPro"/>
</dbReference>
<dbReference type="PANTHER" id="PTHR42791:SF1">
    <property type="entry name" value="N-ACETYLTRANSFERASE DOMAIN-CONTAINING PROTEIN"/>
    <property type="match status" value="1"/>
</dbReference>
<dbReference type="SUPFAM" id="SSF55729">
    <property type="entry name" value="Acyl-CoA N-acyltransferases (Nat)"/>
    <property type="match status" value="1"/>
</dbReference>
<dbReference type="EMBL" id="JAENIL010000087">
    <property type="protein sequence ID" value="MBK1880415.1"/>
    <property type="molecule type" value="Genomic_DNA"/>
</dbReference>
<dbReference type="PANTHER" id="PTHR42791">
    <property type="entry name" value="GNAT FAMILY ACETYLTRANSFERASE"/>
    <property type="match status" value="1"/>
</dbReference>
<dbReference type="Gene3D" id="3.40.630.30">
    <property type="match status" value="1"/>
</dbReference>
<feature type="domain" description="N-acetyltransferase" evidence="1">
    <location>
        <begin position="3"/>
        <end position="145"/>
    </location>
</feature>
<dbReference type="InterPro" id="IPR000182">
    <property type="entry name" value="GNAT_dom"/>
</dbReference>
<name>A0A934VTT8_9BACT</name>
<proteinExistence type="predicted"/>
<protein>
    <submittedName>
        <fullName evidence="2">GNAT family N-acetyltransferase</fullName>
    </submittedName>
</protein>
<dbReference type="CDD" id="cd04301">
    <property type="entry name" value="NAT_SF"/>
    <property type="match status" value="1"/>
</dbReference>
<dbReference type="InterPro" id="IPR016181">
    <property type="entry name" value="Acyl_CoA_acyltransferase"/>
</dbReference>
<organism evidence="2 3">
    <name type="scientific">Pelagicoccus mobilis</name>
    <dbReference type="NCBI Taxonomy" id="415221"/>
    <lineage>
        <taxon>Bacteria</taxon>
        <taxon>Pseudomonadati</taxon>
        <taxon>Verrucomicrobiota</taxon>
        <taxon>Opitutia</taxon>
        <taxon>Puniceicoccales</taxon>
        <taxon>Pelagicoccaceae</taxon>
        <taxon>Pelagicoccus</taxon>
    </lineage>
</organism>
<evidence type="ECO:0000313" key="2">
    <source>
        <dbReference type="EMBL" id="MBK1880415.1"/>
    </source>
</evidence>
<dbReference type="RefSeq" id="WP_200359352.1">
    <property type="nucleotide sequence ID" value="NZ_JAENIL010000087.1"/>
</dbReference>
<gene>
    <name evidence="2" type="ORF">JIN87_26250</name>
</gene>
<dbReference type="PROSITE" id="PS51186">
    <property type="entry name" value="GNAT"/>
    <property type="match status" value="1"/>
</dbReference>
<sequence length="148" mass="17006">MELSYATASPDDFESLLELRLLAMRPSLKAIGRFDPQRSAERFKKSFAPQNTEKLIVDRTLVGFVAVTTKNDHLYLDHLYIHPDFQSSGIGSQALTRIIQSADEKQLPIKLNALRSSPSNSFYKRHGFRVTREEEWDIYYERPTTPAT</sequence>
<reference evidence="2" key="1">
    <citation type="submission" date="2021-01" db="EMBL/GenBank/DDBJ databases">
        <title>Modified the classification status of verrucomicrobia.</title>
        <authorList>
            <person name="Feng X."/>
        </authorList>
    </citation>
    <scope>NUCLEOTIDE SEQUENCE</scope>
    <source>
        <strain evidence="2">KCTC 13126</strain>
    </source>
</reference>
<evidence type="ECO:0000259" key="1">
    <source>
        <dbReference type="PROSITE" id="PS51186"/>
    </source>
</evidence>
<dbReference type="InterPro" id="IPR052523">
    <property type="entry name" value="Trichothecene_AcTrans"/>
</dbReference>
<keyword evidence="3" id="KW-1185">Reference proteome</keyword>